<gene>
    <name evidence="2" type="ORF">TRUGW13939_05590</name>
</gene>
<feature type="compositionally biased region" description="Basic and acidic residues" evidence="1">
    <location>
        <begin position="232"/>
        <end position="243"/>
    </location>
</feature>
<feature type="compositionally biased region" description="Basic residues" evidence="1">
    <location>
        <begin position="47"/>
        <end position="61"/>
    </location>
</feature>
<feature type="compositionally biased region" description="Polar residues" evidence="1">
    <location>
        <begin position="467"/>
        <end position="477"/>
    </location>
</feature>
<feature type="compositionally biased region" description="Basic and acidic residues" evidence="1">
    <location>
        <begin position="276"/>
        <end position="301"/>
    </location>
</feature>
<proteinExistence type="predicted"/>
<dbReference type="OrthoDB" id="4152802at2759"/>
<evidence type="ECO:0000313" key="3">
    <source>
        <dbReference type="Proteomes" id="UP000509510"/>
    </source>
</evidence>
<feature type="compositionally biased region" description="Polar residues" evidence="1">
    <location>
        <begin position="105"/>
        <end position="121"/>
    </location>
</feature>
<name>A0A7H8QXE2_TALRU</name>
<sequence length="783" mass="86531">MAIWPFGRKGKRPRSQMKASDAVDRNASLPSAALSPVPEQAAPIARKPSRKRSKRDKRRSTPSRAAVEPLPNTTQRSADATVGFAYSLDNHTSLSSIGQDHFSGSRATPTLQKRASTNSKGTLKKRLSKRSARELQREQEIRVMSSSPPAVHPHSAAALANLGPSASSRHADRHFSNQSLPMDARSSLSDHSDPYTYKVNVFSVLAPRPTLRYSDNSKYGPPRSLNPSATSMRKDIKLGDEEDYQSRRRVAELADDLDAPALRELMERDRRRRDKKRQENQERIQRRLQRRAERDREEQERNMAGSPTIGLTENFDDLRGRDQTPSPATSSKQLPEENIVAAPRESVHSREQPGSWLRSSSKESQRKSNRFSDISTHVIGNIDDRSIRAGKIGEDSTPQYQSPPPQNFSSPRINNLAPESVSDLSRTEKSEKRLSDHSGRRMATWMSFFTRGSPRSKASRDLDAPSSDFSNTSRESFTKIQSTGPIHTAAVPIPIPERSFLRIGTSHRSQSKFTEHLGDFPISPPDSRVQSPIPVPFERSTNISPVHESADDVSPQSLVGAEANREMEDVDRAWDGNSGMLSQSLASIDSEGSWMSGKFLRRISQNTTNTAWRSSGGKSKLNRSDETNGGDDLASDVYFNELAEEPVENKRHSATGLRRASSSAMGLEIAADSDRSPSPEAEEGTNATESWRGGVARKPTVVRHAAIRAQSKEIVLTDIDMLDAAMDESPISPVSDEAVEIQRAHSVDYGRGHKHARQVSAGSAKLLDIPPRSSVDSHSAEQI</sequence>
<feature type="compositionally biased region" description="Basic and acidic residues" evidence="1">
    <location>
        <begin position="131"/>
        <end position="141"/>
    </location>
</feature>
<feature type="region of interest" description="Disordered" evidence="1">
    <location>
        <begin position="1"/>
        <end position="78"/>
    </location>
</feature>
<accession>A0A7H8QXE2</accession>
<feature type="region of interest" description="Disordered" evidence="1">
    <location>
        <begin position="452"/>
        <end position="477"/>
    </location>
</feature>
<organism evidence="2 3">
    <name type="scientific">Talaromyces rugulosus</name>
    <name type="common">Penicillium rugulosum</name>
    <dbReference type="NCBI Taxonomy" id="121627"/>
    <lineage>
        <taxon>Eukaryota</taxon>
        <taxon>Fungi</taxon>
        <taxon>Dikarya</taxon>
        <taxon>Ascomycota</taxon>
        <taxon>Pezizomycotina</taxon>
        <taxon>Eurotiomycetes</taxon>
        <taxon>Eurotiomycetidae</taxon>
        <taxon>Eurotiales</taxon>
        <taxon>Trichocomaceae</taxon>
        <taxon>Talaromyces</taxon>
        <taxon>Talaromyces sect. Islandici</taxon>
    </lineage>
</organism>
<protein>
    <submittedName>
        <fullName evidence="2">Uncharacterized protein</fullName>
    </submittedName>
</protein>
<feature type="region of interest" description="Disordered" evidence="1">
    <location>
        <begin position="747"/>
        <end position="783"/>
    </location>
</feature>
<reference evidence="3" key="1">
    <citation type="submission" date="2020-06" db="EMBL/GenBank/DDBJ databases">
        <title>A chromosome-scale genome assembly of Talaromyces rugulosus W13939.</title>
        <authorList>
            <person name="Wang B."/>
            <person name="Guo L."/>
            <person name="Ye K."/>
            <person name="Wang L."/>
        </authorList>
    </citation>
    <scope>NUCLEOTIDE SEQUENCE [LARGE SCALE GENOMIC DNA]</scope>
    <source>
        <strain evidence="3">W13939</strain>
    </source>
</reference>
<evidence type="ECO:0000313" key="2">
    <source>
        <dbReference type="EMBL" id="QKX58466.1"/>
    </source>
</evidence>
<dbReference type="EMBL" id="CP055900">
    <property type="protein sequence ID" value="QKX58466.1"/>
    <property type="molecule type" value="Genomic_DNA"/>
</dbReference>
<feature type="compositionally biased region" description="Low complexity" evidence="1">
    <location>
        <begin position="145"/>
        <end position="154"/>
    </location>
</feature>
<dbReference type="AlphaFoldDB" id="A0A7H8QXE2"/>
<feature type="region of interest" description="Disordered" evidence="1">
    <location>
        <begin position="266"/>
        <end position="438"/>
    </location>
</feature>
<feature type="compositionally biased region" description="Basic and acidic residues" evidence="1">
    <location>
        <begin position="382"/>
        <end position="394"/>
    </location>
</feature>
<feature type="compositionally biased region" description="Polar residues" evidence="1">
    <location>
        <begin position="323"/>
        <end position="333"/>
    </location>
</feature>
<feature type="region of interest" description="Disordered" evidence="1">
    <location>
        <begin position="608"/>
        <end position="632"/>
    </location>
</feature>
<dbReference type="Proteomes" id="UP000509510">
    <property type="component" value="Chromosome III"/>
</dbReference>
<dbReference type="RefSeq" id="XP_035344644.1">
    <property type="nucleotide sequence ID" value="XM_035488751.1"/>
</dbReference>
<feature type="compositionally biased region" description="Polar residues" evidence="1">
    <location>
        <begin position="774"/>
        <end position="783"/>
    </location>
</feature>
<feature type="region of interest" description="Disordered" evidence="1">
    <location>
        <begin position="644"/>
        <end position="690"/>
    </location>
</feature>
<feature type="region of interest" description="Disordered" evidence="1">
    <location>
        <begin position="93"/>
        <end position="154"/>
    </location>
</feature>
<feature type="compositionally biased region" description="Basic and acidic residues" evidence="1">
    <location>
        <begin position="425"/>
        <end position="438"/>
    </location>
</feature>
<keyword evidence="3" id="KW-1185">Reference proteome</keyword>
<dbReference type="GeneID" id="55993087"/>
<dbReference type="KEGG" id="trg:TRUGW13939_05590"/>
<feature type="region of interest" description="Disordered" evidence="1">
    <location>
        <begin position="211"/>
        <end position="243"/>
    </location>
</feature>
<evidence type="ECO:0000256" key="1">
    <source>
        <dbReference type="SAM" id="MobiDB-lite"/>
    </source>
</evidence>
<feature type="compositionally biased region" description="Polar residues" evidence="1">
    <location>
        <begin position="608"/>
        <end position="617"/>
    </location>
</feature>